<keyword evidence="2" id="KW-1185">Reference proteome</keyword>
<reference evidence="1 2" key="1">
    <citation type="submission" date="2019-06" db="EMBL/GenBank/DDBJ databases">
        <title>Sequencing the genomes of 1000 actinobacteria strains.</title>
        <authorList>
            <person name="Klenk H.-P."/>
        </authorList>
    </citation>
    <scope>NUCLEOTIDE SEQUENCE [LARGE SCALE GENOMIC DNA]</scope>
    <source>
        <strain evidence="1 2">DSM 44826</strain>
    </source>
</reference>
<dbReference type="PANTHER" id="PTHR34822">
    <property type="entry name" value="GRPB DOMAIN PROTEIN (AFU_ORTHOLOGUE AFUA_1G01530)"/>
    <property type="match status" value="1"/>
</dbReference>
<sequence>MPFPDEKFSSGVVVSDYDPTWPGEFERLSHRIADLLGPLALTVDHVGSTSVPGLPAKDCIDIQVRVAAVEHDRIVPLMAAQGYRCRPEPWNRTEVTAGVACPKLVFAPPPGARACNVHIRLHDGPNTRYALLFRDFLRADERARNGWGAFKQRVAQSLPDLMDYGQIKAPATEVLMSGAERWAEQTGWQLPSAHRR</sequence>
<dbReference type="Gene3D" id="3.30.460.10">
    <property type="entry name" value="Beta Polymerase, domain 2"/>
    <property type="match status" value="1"/>
</dbReference>
<dbReference type="SUPFAM" id="SSF81301">
    <property type="entry name" value="Nucleotidyltransferase"/>
    <property type="match status" value="1"/>
</dbReference>
<accession>A0A561SF80</accession>
<dbReference type="GO" id="GO:0016740">
    <property type="term" value="F:transferase activity"/>
    <property type="evidence" value="ECO:0007669"/>
    <property type="project" value="UniProtKB-KW"/>
</dbReference>
<dbReference type="Proteomes" id="UP000317940">
    <property type="component" value="Unassembled WGS sequence"/>
</dbReference>
<dbReference type="PANTHER" id="PTHR34822:SF1">
    <property type="entry name" value="GRPB FAMILY PROTEIN"/>
    <property type="match status" value="1"/>
</dbReference>
<organism evidence="1 2">
    <name type="scientific">Kitasatospora viridis</name>
    <dbReference type="NCBI Taxonomy" id="281105"/>
    <lineage>
        <taxon>Bacteria</taxon>
        <taxon>Bacillati</taxon>
        <taxon>Actinomycetota</taxon>
        <taxon>Actinomycetes</taxon>
        <taxon>Kitasatosporales</taxon>
        <taxon>Streptomycetaceae</taxon>
        <taxon>Kitasatospora</taxon>
    </lineage>
</organism>
<dbReference type="OrthoDB" id="9799092at2"/>
<dbReference type="EMBL" id="VIWT01000005">
    <property type="protein sequence ID" value="TWF73522.1"/>
    <property type="molecule type" value="Genomic_DNA"/>
</dbReference>
<dbReference type="AlphaFoldDB" id="A0A561SF80"/>
<gene>
    <name evidence="1" type="ORF">FHX73_15134</name>
</gene>
<protein>
    <submittedName>
        <fullName evidence="1">GrpB-like predicted nucleotidyltransferase (UPF0157 family)</fullName>
    </submittedName>
</protein>
<evidence type="ECO:0000313" key="2">
    <source>
        <dbReference type="Proteomes" id="UP000317940"/>
    </source>
</evidence>
<keyword evidence="1" id="KW-0808">Transferase</keyword>
<name>A0A561SF80_9ACTN</name>
<evidence type="ECO:0000313" key="1">
    <source>
        <dbReference type="EMBL" id="TWF73522.1"/>
    </source>
</evidence>
<comment type="caution">
    <text evidence="1">The sequence shown here is derived from an EMBL/GenBank/DDBJ whole genome shotgun (WGS) entry which is preliminary data.</text>
</comment>
<dbReference type="Pfam" id="PF04229">
    <property type="entry name" value="GrpB"/>
    <property type="match status" value="1"/>
</dbReference>
<dbReference type="InterPro" id="IPR043519">
    <property type="entry name" value="NT_sf"/>
</dbReference>
<dbReference type="RefSeq" id="WP_145910493.1">
    <property type="nucleotide sequence ID" value="NZ_BAAAMZ010000001.1"/>
</dbReference>
<dbReference type="InterPro" id="IPR007344">
    <property type="entry name" value="GrpB/CoaE"/>
</dbReference>
<proteinExistence type="predicted"/>